<accession>A0A7J7GV38</accession>
<evidence type="ECO:0000313" key="1">
    <source>
        <dbReference type="EMBL" id="KAF5944065.1"/>
    </source>
</evidence>
<sequence>MGKYHHKLGKLPSLRKRSDSPITKEDPDIEDHGYTSLKDIILNSPTYNATNHELSSFSSSTIFIRNELVKHAASVYVQSAAILVNRNQNFVSRFWENLKDKIVFRSCWQVYVREPLGGCFKPMFRFLNYVDLEIHFG</sequence>
<proteinExistence type="predicted"/>
<dbReference type="AlphaFoldDB" id="A0A7J7GV38"/>
<gene>
    <name evidence="1" type="ORF">HYC85_018142</name>
</gene>
<dbReference type="PANTHER" id="PTHR34569:SF17">
    <property type="entry name" value="UBIQUITIN-PROTEIN LIGASE ARKADIA-A, PUTATIVE-RELATED"/>
    <property type="match status" value="1"/>
</dbReference>
<name>A0A7J7GV38_CAMSI</name>
<reference evidence="1 2" key="2">
    <citation type="submission" date="2020-07" db="EMBL/GenBank/DDBJ databases">
        <title>Genome assembly of wild tea tree DASZ reveals pedigree and selection history of tea varieties.</title>
        <authorList>
            <person name="Zhang W."/>
        </authorList>
    </citation>
    <scope>NUCLEOTIDE SEQUENCE [LARGE SCALE GENOMIC DNA]</scope>
    <source>
        <strain evidence="2">cv. G240</strain>
        <tissue evidence="1">Leaf</tissue>
    </source>
</reference>
<keyword evidence="2" id="KW-1185">Reference proteome</keyword>
<organism evidence="1 2">
    <name type="scientific">Camellia sinensis</name>
    <name type="common">Tea plant</name>
    <name type="synonym">Thea sinensis</name>
    <dbReference type="NCBI Taxonomy" id="4442"/>
    <lineage>
        <taxon>Eukaryota</taxon>
        <taxon>Viridiplantae</taxon>
        <taxon>Streptophyta</taxon>
        <taxon>Embryophyta</taxon>
        <taxon>Tracheophyta</taxon>
        <taxon>Spermatophyta</taxon>
        <taxon>Magnoliopsida</taxon>
        <taxon>eudicotyledons</taxon>
        <taxon>Gunneridae</taxon>
        <taxon>Pentapetalae</taxon>
        <taxon>asterids</taxon>
        <taxon>Ericales</taxon>
        <taxon>Theaceae</taxon>
        <taxon>Camellia</taxon>
    </lineage>
</organism>
<dbReference type="EMBL" id="JACBKZ010000008">
    <property type="protein sequence ID" value="KAF5944065.1"/>
    <property type="molecule type" value="Genomic_DNA"/>
</dbReference>
<dbReference type="PANTHER" id="PTHR34569">
    <property type="entry name" value="EXPRESSED PROTEIN"/>
    <property type="match status" value="1"/>
</dbReference>
<reference evidence="2" key="1">
    <citation type="journal article" date="2020" name="Nat. Commun.">
        <title>Genome assembly of wild tea tree DASZ reveals pedigree and selection history of tea varieties.</title>
        <authorList>
            <person name="Zhang W."/>
            <person name="Zhang Y."/>
            <person name="Qiu H."/>
            <person name="Guo Y."/>
            <person name="Wan H."/>
            <person name="Zhang X."/>
            <person name="Scossa F."/>
            <person name="Alseekh S."/>
            <person name="Zhang Q."/>
            <person name="Wang P."/>
            <person name="Xu L."/>
            <person name="Schmidt M.H."/>
            <person name="Jia X."/>
            <person name="Li D."/>
            <person name="Zhu A."/>
            <person name="Guo F."/>
            <person name="Chen W."/>
            <person name="Ni D."/>
            <person name="Usadel B."/>
            <person name="Fernie A.R."/>
            <person name="Wen W."/>
        </authorList>
    </citation>
    <scope>NUCLEOTIDE SEQUENCE [LARGE SCALE GENOMIC DNA]</scope>
    <source>
        <strain evidence="2">cv. G240</strain>
    </source>
</reference>
<evidence type="ECO:0000313" key="2">
    <source>
        <dbReference type="Proteomes" id="UP000593564"/>
    </source>
</evidence>
<protein>
    <submittedName>
        <fullName evidence="1">Uncharacterized protein</fullName>
    </submittedName>
</protein>
<comment type="caution">
    <text evidence="1">The sequence shown here is derived from an EMBL/GenBank/DDBJ whole genome shotgun (WGS) entry which is preliminary data.</text>
</comment>
<dbReference type="Proteomes" id="UP000593564">
    <property type="component" value="Unassembled WGS sequence"/>
</dbReference>